<feature type="non-terminal residue" evidence="3">
    <location>
        <position position="289"/>
    </location>
</feature>
<evidence type="ECO:0000256" key="2">
    <source>
        <dbReference type="SAM" id="Phobius"/>
    </source>
</evidence>
<keyword evidence="2" id="KW-0812">Transmembrane</keyword>
<comment type="caution">
    <text evidence="3">The sequence shown here is derived from an EMBL/GenBank/DDBJ whole genome shotgun (WGS) entry which is preliminary data.</text>
</comment>
<name>J9GA73_9ZZZZ</name>
<dbReference type="AlphaFoldDB" id="J9GA73"/>
<organism evidence="3">
    <name type="scientific">gut metagenome</name>
    <dbReference type="NCBI Taxonomy" id="749906"/>
    <lineage>
        <taxon>unclassified sequences</taxon>
        <taxon>metagenomes</taxon>
        <taxon>organismal metagenomes</taxon>
    </lineage>
</organism>
<reference evidence="3" key="1">
    <citation type="journal article" date="2012" name="PLoS ONE">
        <title>Gene sets for utilization of primary and secondary nutrition supplies in the distal gut of endangered iberian lynx.</title>
        <authorList>
            <person name="Alcaide M."/>
            <person name="Messina E."/>
            <person name="Richter M."/>
            <person name="Bargiela R."/>
            <person name="Peplies J."/>
            <person name="Huws S.A."/>
            <person name="Newbold C.J."/>
            <person name="Golyshin P.N."/>
            <person name="Simon M.A."/>
            <person name="Lopez G."/>
            <person name="Yakimov M.M."/>
            <person name="Ferrer M."/>
        </authorList>
    </citation>
    <scope>NUCLEOTIDE SEQUENCE</scope>
</reference>
<evidence type="ECO:0000256" key="1">
    <source>
        <dbReference type="SAM" id="Coils"/>
    </source>
</evidence>
<keyword evidence="2" id="KW-0472">Membrane</keyword>
<feature type="transmembrane region" description="Helical" evidence="2">
    <location>
        <begin position="6"/>
        <end position="24"/>
    </location>
</feature>
<dbReference type="EMBL" id="AMCI01004166">
    <property type="protein sequence ID" value="EJW98652.1"/>
    <property type="molecule type" value="Genomic_DNA"/>
</dbReference>
<feature type="coiled-coil region" evidence="1">
    <location>
        <begin position="239"/>
        <end position="266"/>
    </location>
</feature>
<protein>
    <submittedName>
        <fullName evidence="3">Chain length determinant protein</fullName>
    </submittedName>
</protein>
<accession>J9GA73</accession>
<sequence length="289" mass="32488">MLLNCIYALIAGLIIAFSIPKTYLANASLAPEMGNDEMLGGGAMSSLSSLAGINLNKQGDAIGPTLYPDVISSNAFLVDLLSVKVKTKEGEALTYAEYLKNKMRSPWWAWPKKQLTKLIGSILSKDSQKRKEGEAINPKQLTLEEEMMLENIRGQVFCVVDEENGIINLFAYSQDPKVSCMLVDSVSRHLQNFITHYRTNKARNDLAYYQKLEKEAYVKYNEAKEKYATYCDHHMNVTLQSILSERESLENELQIAFNAYSTMKQQVQMAQAKVQEKTPAFTAVQESSV</sequence>
<proteinExistence type="predicted"/>
<evidence type="ECO:0000313" key="3">
    <source>
        <dbReference type="EMBL" id="EJW98652.1"/>
    </source>
</evidence>
<gene>
    <name evidence="3" type="ORF">EVA_13241</name>
</gene>
<keyword evidence="1" id="KW-0175">Coiled coil</keyword>
<keyword evidence="2" id="KW-1133">Transmembrane helix</keyword>